<evidence type="ECO:0000313" key="1">
    <source>
        <dbReference type="EMBL" id="MCT7965149.1"/>
    </source>
</evidence>
<keyword evidence="2" id="KW-1185">Reference proteome</keyword>
<organism evidence="1 2">
    <name type="scientific">Laspinema palackyanum D2a</name>
    <dbReference type="NCBI Taxonomy" id="2953684"/>
    <lineage>
        <taxon>Bacteria</taxon>
        <taxon>Bacillati</taxon>
        <taxon>Cyanobacteriota</taxon>
        <taxon>Cyanophyceae</taxon>
        <taxon>Oscillatoriophycideae</taxon>
        <taxon>Oscillatoriales</taxon>
        <taxon>Laspinemataceae</taxon>
        <taxon>Laspinema</taxon>
        <taxon>Laspinema palackyanum</taxon>
    </lineage>
</organism>
<accession>A0ABT2MK72</accession>
<proteinExistence type="predicted"/>
<protein>
    <submittedName>
        <fullName evidence="1">Uncharacterized protein</fullName>
    </submittedName>
</protein>
<comment type="caution">
    <text evidence="1">The sequence shown here is derived from an EMBL/GenBank/DDBJ whole genome shotgun (WGS) entry which is preliminary data.</text>
</comment>
<dbReference type="RefSeq" id="WP_368004860.1">
    <property type="nucleotide sequence ID" value="NZ_JAMXFF010000002.1"/>
</dbReference>
<dbReference type="Proteomes" id="UP001525890">
    <property type="component" value="Unassembled WGS sequence"/>
</dbReference>
<gene>
    <name evidence="1" type="ORF">NG799_02220</name>
</gene>
<reference evidence="1 2" key="1">
    <citation type="journal article" date="2022" name="Front. Microbiol.">
        <title>High genomic differentiation and limited gene flow indicate recent cryptic speciation within the genus Laspinema (cyanobacteria).</title>
        <authorList>
            <person name="Stanojkovic A."/>
            <person name="Skoupy S."/>
            <person name="Skaloud P."/>
            <person name="Dvorak P."/>
        </authorList>
    </citation>
    <scope>NUCLEOTIDE SEQUENCE [LARGE SCALE GENOMIC DNA]</scope>
    <source>
        <strain evidence="1 2">D2a</strain>
    </source>
</reference>
<sequence length="78" mass="9063">MKNASLDINEAIARMNRRETSQVQWTGTDGIVEWKYIKASEARNWDGSSNLNYDGDPNKKILQRKVTINGRSTFSNWW</sequence>
<evidence type="ECO:0000313" key="2">
    <source>
        <dbReference type="Proteomes" id="UP001525890"/>
    </source>
</evidence>
<name>A0ABT2MK72_9CYAN</name>
<dbReference type="EMBL" id="JAMXFF010000002">
    <property type="protein sequence ID" value="MCT7965149.1"/>
    <property type="molecule type" value="Genomic_DNA"/>
</dbReference>